<reference evidence="2 3" key="1">
    <citation type="submission" date="2024-02" db="EMBL/GenBank/DDBJ databases">
        <title>Whole genome sequencing and characterization of Corynebacterium isolated from the ocular surface of dry eye disease sufferers.</title>
        <authorList>
            <person name="Naqvi M."/>
        </authorList>
    </citation>
    <scope>NUCLEOTIDE SEQUENCE [LARGE SCALE GENOMIC DNA]</scope>
    <source>
        <strain evidence="2 3">PCRF</strain>
    </source>
</reference>
<sequence>MAGKRAQKKLARQQNNAGIKSLSTACPREKNKTRIGSSALRGTESYKDKTVRWTAREIDPTPAEFGCRWSLNDKETVELLRFLDDVSGKTWRECEAETSGGHKRNHYHDVTGLPDEVRHRLQSLDEAEEQVFRFRLSGRRRLWGFRSDDLFRILWYDPEHAVYPVGKRHT</sequence>
<evidence type="ECO:0000313" key="2">
    <source>
        <dbReference type="EMBL" id="MEJ4100705.1"/>
    </source>
</evidence>
<dbReference type="Proteomes" id="UP001359781">
    <property type="component" value="Unassembled WGS sequence"/>
</dbReference>
<proteinExistence type="predicted"/>
<organism evidence="2 3">
    <name type="scientific">Corynebacterium mastitidis</name>
    <dbReference type="NCBI Taxonomy" id="161890"/>
    <lineage>
        <taxon>Bacteria</taxon>
        <taxon>Bacillati</taxon>
        <taxon>Actinomycetota</taxon>
        <taxon>Actinomycetes</taxon>
        <taxon>Mycobacteriales</taxon>
        <taxon>Corynebacteriaceae</taxon>
        <taxon>Corynebacterium</taxon>
    </lineage>
</organism>
<protein>
    <submittedName>
        <fullName evidence="2">Uncharacterized protein</fullName>
    </submittedName>
</protein>
<dbReference type="EMBL" id="JBAHVJ010000010">
    <property type="protein sequence ID" value="MEJ4100705.1"/>
    <property type="molecule type" value="Genomic_DNA"/>
</dbReference>
<dbReference type="RefSeq" id="WP_337889130.1">
    <property type="nucleotide sequence ID" value="NZ_JBAHVI010000001.1"/>
</dbReference>
<accession>A0ABU8P0T7</accession>
<comment type="caution">
    <text evidence="2">The sequence shown here is derived from an EMBL/GenBank/DDBJ whole genome shotgun (WGS) entry which is preliminary data.</text>
</comment>
<evidence type="ECO:0000313" key="3">
    <source>
        <dbReference type="Proteomes" id="UP001359781"/>
    </source>
</evidence>
<feature type="compositionally biased region" description="Basic residues" evidence="1">
    <location>
        <begin position="1"/>
        <end position="11"/>
    </location>
</feature>
<keyword evidence="3" id="KW-1185">Reference proteome</keyword>
<feature type="region of interest" description="Disordered" evidence="1">
    <location>
        <begin position="1"/>
        <end position="41"/>
    </location>
</feature>
<gene>
    <name evidence="2" type="ORF">V5S96_10110</name>
</gene>
<name>A0ABU8P0T7_9CORY</name>
<feature type="compositionally biased region" description="Polar residues" evidence="1">
    <location>
        <begin position="12"/>
        <end position="24"/>
    </location>
</feature>
<evidence type="ECO:0000256" key="1">
    <source>
        <dbReference type="SAM" id="MobiDB-lite"/>
    </source>
</evidence>